<accession>A0AAD2FZH3</accession>
<dbReference type="InterPro" id="IPR036561">
    <property type="entry name" value="MAM33_sf"/>
</dbReference>
<dbReference type="InterPro" id="IPR003428">
    <property type="entry name" value="MAM33"/>
</dbReference>
<keyword evidence="2" id="KW-1185">Reference proteome</keyword>
<dbReference type="AlphaFoldDB" id="A0AAD2FZH3"/>
<dbReference type="Proteomes" id="UP001295423">
    <property type="component" value="Unassembled WGS sequence"/>
</dbReference>
<dbReference type="SUPFAM" id="SSF54529">
    <property type="entry name" value="Mitochondrial glycoprotein MAM33-like"/>
    <property type="match status" value="1"/>
</dbReference>
<sequence>MRILLQGLRYQARFGSNAILKHSILNASIKAQLSCVSPLTEKLNRTQTRLLSTSAASNLLDSLRREYEEEVQSGQNEIAEDLLLLKNQLEENWRIVEEGATTTLYSKSSQKIQVSFHCQDSVEEVETNEDPIDNEGEEEEMSMPVHFQVTLSKAGKSLILECLSNCGEASVVGVRTEAEDIEESELYQGPEFVELDESLQESFSMFLKEELAVDDDVAIFIAMQSDYIEQSQYLQFLKDVQSIIE</sequence>
<proteinExistence type="predicted"/>
<dbReference type="Gene3D" id="3.10.280.10">
    <property type="entry name" value="Mitochondrial glycoprotein"/>
    <property type="match status" value="1"/>
</dbReference>
<dbReference type="GO" id="GO:0005759">
    <property type="term" value="C:mitochondrial matrix"/>
    <property type="evidence" value="ECO:0007669"/>
    <property type="project" value="InterPro"/>
</dbReference>
<dbReference type="EMBL" id="CAKOGP040001953">
    <property type="protein sequence ID" value="CAJ1957747.1"/>
    <property type="molecule type" value="Genomic_DNA"/>
</dbReference>
<gene>
    <name evidence="1" type="ORF">CYCCA115_LOCUS16861</name>
</gene>
<evidence type="ECO:0000313" key="1">
    <source>
        <dbReference type="EMBL" id="CAJ1957747.1"/>
    </source>
</evidence>
<dbReference type="Pfam" id="PF02330">
    <property type="entry name" value="MAM33"/>
    <property type="match status" value="1"/>
</dbReference>
<evidence type="ECO:0008006" key="3">
    <source>
        <dbReference type="Google" id="ProtNLM"/>
    </source>
</evidence>
<organism evidence="1 2">
    <name type="scientific">Cylindrotheca closterium</name>
    <dbReference type="NCBI Taxonomy" id="2856"/>
    <lineage>
        <taxon>Eukaryota</taxon>
        <taxon>Sar</taxon>
        <taxon>Stramenopiles</taxon>
        <taxon>Ochrophyta</taxon>
        <taxon>Bacillariophyta</taxon>
        <taxon>Bacillariophyceae</taxon>
        <taxon>Bacillariophycidae</taxon>
        <taxon>Bacillariales</taxon>
        <taxon>Bacillariaceae</taxon>
        <taxon>Cylindrotheca</taxon>
    </lineage>
</organism>
<name>A0AAD2FZH3_9STRA</name>
<protein>
    <recommendedName>
        <fullName evidence="3">Mitochondrial glycoprotein</fullName>
    </recommendedName>
</protein>
<dbReference type="PANTHER" id="PTHR10826">
    <property type="entry name" value="COMPLEMENT COMPONENT 1"/>
    <property type="match status" value="1"/>
</dbReference>
<dbReference type="PANTHER" id="PTHR10826:SF1">
    <property type="entry name" value="COMPLEMENT COMPONENT 1 Q SUBCOMPONENT-BINDING PROTEIN, MITOCHONDRIAL"/>
    <property type="match status" value="1"/>
</dbReference>
<evidence type="ECO:0000313" key="2">
    <source>
        <dbReference type="Proteomes" id="UP001295423"/>
    </source>
</evidence>
<reference evidence="1" key="1">
    <citation type="submission" date="2023-08" db="EMBL/GenBank/DDBJ databases">
        <authorList>
            <person name="Audoor S."/>
            <person name="Bilcke G."/>
        </authorList>
    </citation>
    <scope>NUCLEOTIDE SEQUENCE</scope>
</reference>
<comment type="caution">
    <text evidence="1">The sequence shown here is derived from an EMBL/GenBank/DDBJ whole genome shotgun (WGS) entry which is preliminary data.</text>
</comment>